<accession>A0ACB8WKM7</accession>
<comment type="caution">
    <text evidence="1">The sequence shown here is derived from an EMBL/GenBank/DDBJ whole genome shotgun (WGS) entry which is preliminary data.</text>
</comment>
<proteinExistence type="predicted"/>
<dbReference type="Proteomes" id="UP000831701">
    <property type="component" value="Chromosome 8"/>
</dbReference>
<gene>
    <name evidence="1" type="ORF">L3Q82_008007</name>
</gene>
<dbReference type="EMBL" id="CM041538">
    <property type="protein sequence ID" value="KAI3368295.1"/>
    <property type="molecule type" value="Genomic_DNA"/>
</dbReference>
<reference evidence="1" key="1">
    <citation type="submission" date="2022-04" db="EMBL/GenBank/DDBJ databases">
        <title>Jade perch genome.</title>
        <authorList>
            <person name="Chao B."/>
        </authorList>
    </citation>
    <scope>NUCLEOTIDE SEQUENCE</scope>
    <source>
        <strain evidence="1">CB-2022</strain>
    </source>
</reference>
<evidence type="ECO:0000313" key="2">
    <source>
        <dbReference type="Proteomes" id="UP000831701"/>
    </source>
</evidence>
<protein>
    <submittedName>
        <fullName evidence="1">Uncharacterized protein</fullName>
    </submittedName>
</protein>
<evidence type="ECO:0000313" key="1">
    <source>
        <dbReference type="EMBL" id="KAI3368295.1"/>
    </source>
</evidence>
<sequence length="353" mass="39378">MKPTGQHHPQKAEMKSCGSQTGLPPAPLATPRNPVQWKKYFEDLLNPTDLPSSEEAEAGDSEVDSSITQATEVTEVVRKLLGGKAPGVDEIRPEYLKSLDVVGLSWLTRLCNIAWSLPGKVYARVLERRIRPIVDPRIQEEQCGFRPGRGTLDQLYTLHRVLEGLWEFAQPVHMCFVDLEKAFDRVPRGILWGVLLSPVQGGAPAVAVTRVRGLCGAPDAPLPPLKIPGGRGNDQRDRNLSAKLFYSDTQLLVLEEPPPANGRVRFLLFEPRRSESHLGKHRVWRAALKGANLYVEIPPGALPEGSKDSFALLLEFAEEQLQVDHVFICFHKSRDDRASLLRTFSFLGFEICR</sequence>
<organism evidence="1 2">
    <name type="scientific">Scortum barcoo</name>
    <name type="common">barcoo grunter</name>
    <dbReference type="NCBI Taxonomy" id="214431"/>
    <lineage>
        <taxon>Eukaryota</taxon>
        <taxon>Metazoa</taxon>
        <taxon>Chordata</taxon>
        <taxon>Craniata</taxon>
        <taxon>Vertebrata</taxon>
        <taxon>Euteleostomi</taxon>
        <taxon>Actinopterygii</taxon>
        <taxon>Neopterygii</taxon>
        <taxon>Teleostei</taxon>
        <taxon>Neoteleostei</taxon>
        <taxon>Acanthomorphata</taxon>
        <taxon>Eupercaria</taxon>
        <taxon>Centrarchiformes</taxon>
        <taxon>Terapontoidei</taxon>
        <taxon>Terapontidae</taxon>
        <taxon>Scortum</taxon>
    </lineage>
</organism>
<keyword evidence="2" id="KW-1185">Reference proteome</keyword>
<name>A0ACB8WKM7_9TELE</name>